<sequence>MNRRSDWGSVSTISTTGRSHAKEWVLLQDKSGTARDLDNNFDPLDFGFNVKTIKVAEKLFVDESCKQKETSISLSSEQETELDVNYIFPQSKLTLSQTTNRIIHGPEEIFGMDDDPINGQESANRFAFLTESEVSKEMEVSVPNNTKRKATWAYNLYCSWKTAAQHREFSPSIKRALERDILNLVDEELNLLLPLFFTTVQRQDDEEYQSDSIFYIACGLVKYFEINGKNFPLLSGEQFKSVRNVISNTMRKKVVAGIGLFKKKADPISPPIEEQLWENFHFGTDTPQKLLRTMFWLIGVNFGLRGGQEPYHGQF</sequence>
<dbReference type="EMBL" id="UYJE01003668">
    <property type="protein sequence ID" value="VDI21324.1"/>
    <property type="molecule type" value="Genomic_DNA"/>
</dbReference>
<protein>
    <recommendedName>
        <fullName evidence="1">QRICH1-like domain-containing protein</fullName>
    </recommendedName>
</protein>
<proteinExistence type="predicted"/>
<dbReference type="InterPro" id="IPR057926">
    <property type="entry name" value="QRICH1_dom"/>
</dbReference>
<dbReference type="InterPro" id="IPR052787">
    <property type="entry name" value="MAVS"/>
</dbReference>
<evidence type="ECO:0000313" key="3">
    <source>
        <dbReference type="Proteomes" id="UP000596742"/>
    </source>
</evidence>
<comment type="caution">
    <text evidence="2">The sequence shown here is derived from an EMBL/GenBank/DDBJ whole genome shotgun (WGS) entry which is preliminary data.</text>
</comment>
<evidence type="ECO:0000313" key="2">
    <source>
        <dbReference type="EMBL" id="VDI21324.1"/>
    </source>
</evidence>
<dbReference type="Pfam" id="PF25561">
    <property type="entry name" value="QRICH1"/>
    <property type="match status" value="1"/>
</dbReference>
<name>A0A8B6DJS0_MYTGA</name>
<dbReference type="Proteomes" id="UP000596742">
    <property type="component" value="Unassembled WGS sequence"/>
</dbReference>
<keyword evidence="3" id="KW-1185">Reference proteome</keyword>
<dbReference type="AlphaFoldDB" id="A0A8B6DJS0"/>
<reference evidence="2" key="1">
    <citation type="submission" date="2018-11" db="EMBL/GenBank/DDBJ databases">
        <authorList>
            <person name="Alioto T."/>
            <person name="Alioto T."/>
        </authorList>
    </citation>
    <scope>NUCLEOTIDE SEQUENCE</scope>
</reference>
<feature type="domain" description="QRICH1-like" evidence="1">
    <location>
        <begin position="154"/>
        <end position="251"/>
    </location>
</feature>
<dbReference type="PANTHER" id="PTHR21446">
    <property type="entry name" value="DUF3504 DOMAIN-CONTAINING PROTEIN"/>
    <property type="match status" value="1"/>
</dbReference>
<accession>A0A8B6DJS0</accession>
<evidence type="ECO:0000259" key="1">
    <source>
        <dbReference type="Pfam" id="PF25561"/>
    </source>
</evidence>
<gene>
    <name evidence="2" type="ORF">MGAL_10B031742</name>
</gene>
<organism evidence="2 3">
    <name type="scientific">Mytilus galloprovincialis</name>
    <name type="common">Mediterranean mussel</name>
    <dbReference type="NCBI Taxonomy" id="29158"/>
    <lineage>
        <taxon>Eukaryota</taxon>
        <taxon>Metazoa</taxon>
        <taxon>Spiralia</taxon>
        <taxon>Lophotrochozoa</taxon>
        <taxon>Mollusca</taxon>
        <taxon>Bivalvia</taxon>
        <taxon>Autobranchia</taxon>
        <taxon>Pteriomorphia</taxon>
        <taxon>Mytilida</taxon>
        <taxon>Mytiloidea</taxon>
        <taxon>Mytilidae</taxon>
        <taxon>Mytilinae</taxon>
        <taxon>Mytilus</taxon>
    </lineage>
</organism>
<dbReference type="PANTHER" id="PTHR21446:SF12">
    <property type="entry name" value="POTASSIUM CHANNEL TETRAMERIZATION DOMAIN CONTAINING 1"/>
    <property type="match status" value="1"/>
</dbReference>
<dbReference type="OrthoDB" id="10497246at2759"/>